<evidence type="ECO:0000256" key="1">
    <source>
        <dbReference type="SAM" id="Phobius"/>
    </source>
</evidence>
<protein>
    <submittedName>
        <fullName evidence="2 3">Uncharacterized protein</fullName>
    </submittedName>
</protein>
<dbReference type="Proteomes" id="UP000001555">
    <property type="component" value="Unassembled WGS sequence"/>
</dbReference>
<keyword evidence="4" id="KW-1185">Reference proteome</keyword>
<keyword evidence="1" id="KW-1133">Transmembrane helix</keyword>
<reference evidence="3" key="2">
    <citation type="submission" date="2020-05" db="UniProtKB">
        <authorList>
            <consortium name="EnsemblMetazoa"/>
        </authorList>
    </citation>
    <scope>IDENTIFICATION</scope>
    <source>
        <strain evidence="3">wikel</strain>
    </source>
</reference>
<feature type="transmembrane region" description="Helical" evidence="1">
    <location>
        <begin position="6"/>
        <end position="29"/>
    </location>
</feature>
<dbReference type="PANTHER" id="PTHR36877">
    <property type="entry name" value="SMALL INTEGRAL MEMBRANE PROTEIN 13"/>
    <property type="match status" value="1"/>
</dbReference>
<dbReference type="EMBL" id="DS953432">
    <property type="protein sequence ID" value="EEC19060.1"/>
    <property type="molecule type" value="Genomic_DNA"/>
</dbReference>
<keyword evidence="1" id="KW-0812">Transmembrane</keyword>
<dbReference type="PaxDb" id="6945-B7QJN8"/>
<dbReference type="HOGENOM" id="CLU_2624763_0_0_1"/>
<dbReference type="EMBL" id="ABJB010240212">
    <property type="status" value="NOT_ANNOTATED_CDS"/>
    <property type="molecule type" value="Genomic_DNA"/>
</dbReference>
<dbReference type="VEuPathDB" id="VectorBase:ISCW023007"/>
<name>B7QJN8_IXOSC</name>
<reference evidence="2 4" key="1">
    <citation type="submission" date="2008-03" db="EMBL/GenBank/DDBJ databases">
        <title>Annotation of Ixodes scapularis.</title>
        <authorList>
            <consortium name="Ixodes scapularis Genome Project Consortium"/>
            <person name="Caler E."/>
            <person name="Hannick L.I."/>
            <person name="Bidwell S."/>
            <person name="Joardar V."/>
            <person name="Thiagarajan M."/>
            <person name="Amedeo P."/>
            <person name="Galinsky K.J."/>
            <person name="Schobel S."/>
            <person name="Inman J."/>
            <person name="Hostetler J."/>
            <person name="Miller J."/>
            <person name="Hammond M."/>
            <person name="Megy K."/>
            <person name="Lawson D."/>
            <person name="Kodira C."/>
            <person name="Sutton G."/>
            <person name="Meyer J."/>
            <person name="Hill C.A."/>
            <person name="Birren B."/>
            <person name="Nene V."/>
            <person name="Collins F."/>
            <person name="Alarcon-Chaidez F."/>
            <person name="Wikel S."/>
            <person name="Strausberg R."/>
        </authorList>
    </citation>
    <scope>NUCLEOTIDE SEQUENCE [LARGE SCALE GENOMIC DNA]</scope>
    <source>
        <strain evidence="4">Wikel</strain>
    </source>
</reference>
<keyword evidence="1" id="KW-0472">Membrane</keyword>
<sequence length="78" mass="8903">MLEALSFALVLAGVYCLLLLFIITGWTMVWDQFLSKYAFLQELFCSDVDSSDDSGQWQSGGRRLRRSLRIRVHKSPGC</sequence>
<dbReference type="PANTHER" id="PTHR36877:SF1">
    <property type="entry name" value="SMALL INTEGRAL MEMBRANE PROTEIN 13"/>
    <property type="match status" value="1"/>
</dbReference>
<dbReference type="EnsemblMetazoa" id="ISCW023007-RA">
    <property type="protein sequence ID" value="ISCW023007-PA"/>
    <property type="gene ID" value="ISCW023007"/>
</dbReference>
<organism>
    <name type="scientific">Ixodes scapularis</name>
    <name type="common">Black-legged tick</name>
    <name type="synonym">Deer tick</name>
    <dbReference type="NCBI Taxonomy" id="6945"/>
    <lineage>
        <taxon>Eukaryota</taxon>
        <taxon>Metazoa</taxon>
        <taxon>Ecdysozoa</taxon>
        <taxon>Arthropoda</taxon>
        <taxon>Chelicerata</taxon>
        <taxon>Arachnida</taxon>
        <taxon>Acari</taxon>
        <taxon>Parasitiformes</taxon>
        <taxon>Ixodida</taxon>
        <taxon>Ixodoidea</taxon>
        <taxon>Ixodidae</taxon>
        <taxon>Ixodinae</taxon>
        <taxon>Ixodes</taxon>
    </lineage>
</organism>
<dbReference type="InterPro" id="IPR031851">
    <property type="entry name" value="DUF4750"/>
</dbReference>
<evidence type="ECO:0000313" key="3">
    <source>
        <dbReference type="EnsemblMetazoa" id="ISCW023007-PA"/>
    </source>
</evidence>
<evidence type="ECO:0000313" key="2">
    <source>
        <dbReference type="EMBL" id="EEC19060.1"/>
    </source>
</evidence>
<dbReference type="Pfam" id="PF15938">
    <property type="entry name" value="DUF4750"/>
    <property type="match status" value="1"/>
</dbReference>
<dbReference type="InParanoid" id="B7QJN8"/>
<evidence type="ECO:0000313" key="4">
    <source>
        <dbReference type="Proteomes" id="UP000001555"/>
    </source>
</evidence>
<dbReference type="AlphaFoldDB" id="B7QJN8"/>
<gene>
    <name evidence="2" type="ORF">IscW_ISCW023007</name>
</gene>
<proteinExistence type="predicted"/>
<accession>B7QJN8</accession>